<gene>
    <name evidence="2" type="ORF">BJG266_LOCUS46125</name>
    <name evidence="3" type="ORF">QVE165_LOCUS63153</name>
</gene>
<name>A0A815WY87_9BILA</name>
<evidence type="ECO:0000313" key="5">
    <source>
        <dbReference type="Proteomes" id="UP000663877"/>
    </source>
</evidence>
<feature type="compositionally biased region" description="Polar residues" evidence="1">
    <location>
        <begin position="105"/>
        <end position="120"/>
    </location>
</feature>
<evidence type="ECO:0000313" key="3">
    <source>
        <dbReference type="EMBL" id="CAF1660608.1"/>
    </source>
</evidence>
<sequence>MAAENDLDRNTIFEKFASIKRMHDEVGKQQTEDYQKRLQKLKDEETNYMARLLSQQQQQVPSRPQQDISGRAQNSARRDLFLTSKNDNNYSSLSQSQPQQQQQQHYPSYKSTNRPSSHHQ</sequence>
<feature type="region of interest" description="Disordered" evidence="1">
    <location>
        <begin position="54"/>
        <end position="120"/>
    </location>
</feature>
<dbReference type="EMBL" id="CAJNOM010005011">
    <property type="protein sequence ID" value="CAF1660608.1"/>
    <property type="molecule type" value="Genomic_DNA"/>
</dbReference>
<dbReference type="Proteomes" id="UP000663832">
    <property type="component" value="Unassembled WGS sequence"/>
</dbReference>
<accession>A0A815WY87</accession>
<evidence type="ECO:0000313" key="2">
    <source>
        <dbReference type="EMBL" id="CAF1549372.1"/>
    </source>
</evidence>
<comment type="caution">
    <text evidence="2">The sequence shown here is derived from an EMBL/GenBank/DDBJ whole genome shotgun (WGS) entry which is preliminary data.</text>
</comment>
<feature type="compositionally biased region" description="Low complexity" evidence="1">
    <location>
        <begin position="54"/>
        <end position="66"/>
    </location>
</feature>
<protein>
    <submittedName>
        <fullName evidence="2">Uncharacterized protein</fullName>
    </submittedName>
</protein>
<feature type="non-terminal residue" evidence="2">
    <location>
        <position position="1"/>
    </location>
</feature>
<organism evidence="2 5">
    <name type="scientific">Adineta steineri</name>
    <dbReference type="NCBI Taxonomy" id="433720"/>
    <lineage>
        <taxon>Eukaryota</taxon>
        <taxon>Metazoa</taxon>
        <taxon>Spiralia</taxon>
        <taxon>Gnathifera</taxon>
        <taxon>Rotifera</taxon>
        <taxon>Eurotatoria</taxon>
        <taxon>Bdelloidea</taxon>
        <taxon>Adinetida</taxon>
        <taxon>Adinetidae</taxon>
        <taxon>Adineta</taxon>
    </lineage>
</organism>
<keyword evidence="4" id="KW-1185">Reference proteome</keyword>
<dbReference type="Proteomes" id="UP000663877">
    <property type="component" value="Unassembled WGS sequence"/>
</dbReference>
<dbReference type="EMBL" id="CAJNOI010004618">
    <property type="protein sequence ID" value="CAF1549372.1"/>
    <property type="molecule type" value="Genomic_DNA"/>
</dbReference>
<evidence type="ECO:0000313" key="4">
    <source>
        <dbReference type="Proteomes" id="UP000663832"/>
    </source>
</evidence>
<proteinExistence type="predicted"/>
<reference evidence="2" key="1">
    <citation type="submission" date="2021-02" db="EMBL/GenBank/DDBJ databases">
        <authorList>
            <person name="Nowell W R."/>
        </authorList>
    </citation>
    <scope>NUCLEOTIDE SEQUENCE</scope>
</reference>
<evidence type="ECO:0000256" key="1">
    <source>
        <dbReference type="SAM" id="MobiDB-lite"/>
    </source>
</evidence>
<dbReference type="AlphaFoldDB" id="A0A815WY87"/>
<feature type="compositionally biased region" description="Low complexity" evidence="1">
    <location>
        <begin position="91"/>
        <end position="104"/>
    </location>
</feature>
<dbReference type="OrthoDB" id="10054059at2759"/>